<dbReference type="STRING" id="797473.HMPREF9080_01680"/>
<proteinExistence type="predicted"/>
<dbReference type="EMBL" id="AGCM01000093">
    <property type="protein sequence ID" value="EHM53602.1"/>
    <property type="molecule type" value="Genomic_DNA"/>
</dbReference>
<comment type="caution">
    <text evidence="1">The sequence shown here is derived from an EMBL/GenBank/DDBJ whole genome shotgun (WGS) entry which is preliminary data.</text>
</comment>
<dbReference type="AlphaFoldDB" id="G9ZFY0"/>
<name>G9ZFY0_9GAMM</name>
<evidence type="ECO:0000313" key="2">
    <source>
        <dbReference type="Proteomes" id="UP000004750"/>
    </source>
</evidence>
<evidence type="ECO:0000313" key="1">
    <source>
        <dbReference type="EMBL" id="EHM53602.1"/>
    </source>
</evidence>
<dbReference type="HOGENOM" id="CLU_1831517_0_0_6"/>
<accession>G9ZFY0</accession>
<dbReference type="Proteomes" id="UP000004750">
    <property type="component" value="Unassembled WGS sequence"/>
</dbReference>
<reference evidence="1 2" key="1">
    <citation type="submission" date="2011-08" db="EMBL/GenBank/DDBJ databases">
        <authorList>
            <person name="Weinstock G."/>
            <person name="Sodergren E."/>
            <person name="Clifton S."/>
            <person name="Fulton L."/>
            <person name="Fulton B."/>
            <person name="Courtney L."/>
            <person name="Fronick C."/>
            <person name="Harrison M."/>
            <person name="Strong C."/>
            <person name="Farmer C."/>
            <person name="Delahaunty K."/>
            <person name="Markovic C."/>
            <person name="Hall O."/>
            <person name="Minx P."/>
            <person name="Tomlinson C."/>
            <person name="Mitreva M."/>
            <person name="Hou S."/>
            <person name="Chen J."/>
            <person name="Wollam A."/>
            <person name="Pepin K.H."/>
            <person name="Johnson M."/>
            <person name="Bhonagiri V."/>
            <person name="Zhang X."/>
            <person name="Suruliraj S."/>
            <person name="Warren W."/>
            <person name="Chinwalla A."/>
            <person name="Mardis E.R."/>
            <person name="Wilson R.K."/>
        </authorList>
    </citation>
    <scope>NUCLEOTIDE SEQUENCE [LARGE SCALE GENOMIC DNA]</scope>
    <source>
        <strain evidence="1 2">F0432</strain>
    </source>
</reference>
<organism evidence="1 2">
    <name type="scientific">Cardiobacterium valvarum F0432</name>
    <dbReference type="NCBI Taxonomy" id="797473"/>
    <lineage>
        <taxon>Bacteria</taxon>
        <taxon>Pseudomonadati</taxon>
        <taxon>Pseudomonadota</taxon>
        <taxon>Gammaproteobacteria</taxon>
        <taxon>Cardiobacteriales</taxon>
        <taxon>Cardiobacteriaceae</taxon>
        <taxon>Cardiobacterium</taxon>
    </lineage>
</organism>
<sequence>MDYIDKNGLITSFSLQLIAITLDLSWNSIKEKCGKRCEVYVEFLYHNEIYDINLANRQIGKSRQSHLSDWKTACVCQRAGQIAMATSPVNNAALAEPVFAPPGGTSNDAAWRAQCLRCLAQNNPFPRLRGKVSRSDRRGR</sequence>
<protein>
    <submittedName>
        <fullName evidence="1">Uncharacterized protein</fullName>
    </submittedName>
</protein>
<gene>
    <name evidence="1" type="ORF">HMPREF9080_01680</name>
</gene>